<name>A0A1D1Y4E8_9ARAE</name>
<accession>A0A1D1Y4E8</accession>
<dbReference type="FunFam" id="3.30.559.10:FF:000008">
    <property type="entry name" value="Tryptamine hydroxycinnamoyl transferase"/>
    <property type="match status" value="1"/>
</dbReference>
<sequence length="450" mass="49549">MAAVEGVQLISDTILPPLYSPSSPPHPLRNAQLPLTPFDMANYNCHVCILYAFRPPMPDDTTMRDSLARALGYFPLLAGRIVPDDHGHTHVVVNDAGIRLKEATVPTPLESHLPFDPSATFMDLHPHPAEGVEVLLQIQLTRFSCGGITIGLTSHHRIGDGSAICHFLFTWARLARGLDIEVLPYFDWATVCTRHDPPTCDFDHLGVEFKRKDAAAAPQAPVVADVAASLSKMRNVAAHFSKELIAKLKDKVTGGDPNRRVSTFLCVLTHIWKKTTLARGLPDEAVTKVRVSVNGRQRIKPPIPTEYYGNLILWAFPKLTAGELLTGSYSYVAQVIRDAVNKVDDRYFKSFIDFGGLVSAEKGWSEMEHTMPGVAEFLNPNIEFNSWLSLDFHKLDFGSGTPCEFIPPGLPVEGLMILLPSCGEAGGVDVHMTLEKGHADTFQQVFHSLD</sequence>
<dbReference type="Pfam" id="PF02458">
    <property type="entry name" value="Transferase"/>
    <property type="match status" value="1"/>
</dbReference>
<dbReference type="Gene3D" id="3.30.559.10">
    <property type="entry name" value="Chloramphenicol acetyltransferase-like domain"/>
    <property type="match status" value="2"/>
</dbReference>
<evidence type="ECO:0000256" key="1">
    <source>
        <dbReference type="ARBA" id="ARBA00009861"/>
    </source>
</evidence>
<dbReference type="SUPFAM" id="SSF52777">
    <property type="entry name" value="CoA-dependent acyltransferases"/>
    <property type="match status" value="1"/>
</dbReference>
<dbReference type="InterPro" id="IPR023213">
    <property type="entry name" value="CAT-like_dom_sf"/>
</dbReference>
<keyword evidence="3" id="KW-0012">Acyltransferase</keyword>
<evidence type="ECO:0000256" key="2">
    <source>
        <dbReference type="ARBA" id="ARBA00022679"/>
    </source>
</evidence>
<organism evidence="4">
    <name type="scientific">Anthurium amnicola</name>
    <dbReference type="NCBI Taxonomy" id="1678845"/>
    <lineage>
        <taxon>Eukaryota</taxon>
        <taxon>Viridiplantae</taxon>
        <taxon>Streptophyta</taxon>
        <taxon>Embryophyta</taxon>
        <taxon>Tracheophyta</taxon>
        <taxon>Spermatophyta</taxon>
        <taxon>Magnoliopsida</taxon>
        <taxon>Liliopsida</taxon>
        <taxon>Araceae</taxon>
        <taxon>Pothoideae</taxon>
        <taxon>Potheae</taxon>
        <taxon>Anthurium</taxon>
    </lineage>
</organism>
<dbReference type="GO" id="GO:0016747">
    <property type="term" value="F:acyltransferase activity, transferring groups other than amino-acyl groups"/>
    <property type="evidence" value="ECO:0007669"/>
    <property type="project" value="UniProtKB-ARBA"/>
</dbReference>
<evidence type="ECO:0000256" key="3">
    <source>
        <dbReference type="ARBA" id="ARBA00023315"/>
    </source>
</evidence>
<keyword evidence="2 4" id="KW-0808">Transferase</keyword>
<gene>
    <name evidence="4" type="primary">ACT-2_9</name>
    <name evidence="4" type="ORF">g.40573</name>
</gene>
<reference evidence="4" key="1">
    <citation type="submission" date="2015-07" db="EMBL/GenBank/DDBJ databases">
        <title>Transcriptome Assembly of Anthurium amnicola.</title>
        <authorList>
            <person name="Suzuki J."/>
        </authorList>
    </citation>
    <scope>NUCLEOTIDE SEQUENCE</scope>
</reference>
<comment type="similarity">
    <text evidence="1">Belongs to the plant acyltransferase family.</text>
</comment>
<dbReference type="InterPro" id="IPR050317">
    <property type="entry name" value="Plant_Fungal_Acyltransferase"/>
</dbReference>
<protein>
    <submittedName>
        <fullName evidence="4">Agmatine coumaroyltransferase-2</fullName>
    </submittedName>
</protein>
<dbReference type="AlphaFoldDB" id="A0A1D1Y4E8"/>
<evidence type="ECO:0000313" key="4">
    <source>
        <dbReference type="EMBL" id="JAT49512.1"/>
    </source>
</evidence>
<dbReference type="PANTHER" id="PTHR31642">
    <property type="entry name" value="TRICHOTHECENE 3-O-ACETYLTRANSFERASE"/>
    <property type="match status" value="1"/>
</dbReference>
<proteinExistence type="inferred from homology"/>
<dbReference type="EMBL" id="GDJX01018424">
    <property type="protein sequence ID" value="JAT49512.1"/>
    <property type="molecule type" value="Transcribed_RNA"/>
</dbReference>
<dbReference type="PANTHER" id="PTHR31642:SF278">
    <property type="entry name" value="TRYPTAMINE HYDROXYCINNAMOYLTRANSFERASE 1"/>
    <property type="match status" value="1"/>
</dbReference>